<evidence type="ECO:0000313" key="2">
    <source>
        <dbReference type="Proteomes" id="UP000044806"/>
    </source>
</evidence>
<dbReference type="Proteomes" id="UP000044806">
    <property type="component" value="Unassembled WGS sequence"/>
</dbReference>
<dbReference type="AlphaFoldDB" id="A0A655PTE1"/>
<name>A0A655PTE1_VIBCL</name>
<protein>
    <submittedName>
        <fullName evidence="1">Uncharacterized protein</fullName>
    </submittedName>
</protein>
<sequence>MSTSPCPVIKITGISDCTFFNATNRLNPSVSGRRTSLTTAAKLCCSIAANADAPSANIATSKPASCNHWPVA</sequence>
<organism evidence="1 2">
    <name type="scientific">Vibrio cholerae</name>
    <dbReference type="NCBI Taxonomy" id="666"/>
    <lineage>
        <taxon>Bacteria</taxon>
        <taxon>Pseudomonadati</taxon>
        <taxon>Pseudomonadota</taxon>
        <taxon>Gammaproteobacteria</taxon>
        <taxon>Vibrionales</taxon>
        <taxon>Vibrionaceae</taxon>
        <taxon>Vibrio</taxon>
    </lineage>
</organism>
<reference evidence="1 2" key="1">
    <citation type="submission" date="2015-07" db="EMBL/GenBank/DDBJ databases">
        <authorList>
            <consortium name="Pathogen Informatics"/>
        </authorList>
    </citation>
    <scope>NUCLEOTIDE SEQUENCE [LARGE SCALE GENOMIC DNA]</scope>
    <source>
        <strain evidence="1 2">A51</strain>
    </source>
</reference>
<evidence type="ECO:0000313" key="1">
    <source>
        <dbReference type="EMBL" id="CSA25099.1"/>
    </source>
</evidence>
<dbReference type="EMBL" id="CWOW01000004">
    <property type="protein sequence ID" value="CSA25099.1"/>
    <property type="molecule type" value="Genomic_DNA"/>
</dbReference>
<gene>
    <name evidence="1" type="ORF">ERS013165_01130</name>
</gene>
<proteinExistence type="predicted"/>
<accession>A0A655PTE1</accession>